<evidence type="ECO:0000313" key="2">
    <source>
        <dbReference type="Proteomes" id="UP000324222"/>
    </source>
</evidence>
<proteinExistence type="predicted"/>
<accession>A0A5B7J9J9</accession>
<dbReference type="EMBL" id="VSRR010081545">
    <property type="protein sequence ID" value="MPC89588.1"/>
    <property type="molecule type" value="Genomic_DNA"/>
</dbReference>
<gene>
    <name evidence="1" type="ORF">E2C01_084542</name>
</gene>
<evidence type="ECO:0000313" key="1">
    <source>
        <dbReference type="EMBL" id="MPC89588.1"/>
    </source>
</evidence>
<sequence>MREGILMRRNCILRRGNDGV</sequence>
<name>A0A5B7J9J9_PORTR</name>
<comment type="caution">
    <text evidence="1">The sequence shown here is derived from an EMBL/GenBank/DDBJ whole genome shotgun (WGS) entry which is preliminary data.</text>
</comment>
<keyword evidence="2" id="KW-1185">Reference proteome</keyword>
<organism evidence="1 2">
    <name type="scientific">Portunus trituberculatus</name>
    <name type="common">Swimming crab</name>
    <name type="synonym">Neptunus trituberculatus</name>
    <dbReference type="NCBI Taxonomy" id="210409"/>
    <lineage>
        <taxon>Eukaryota</taxon>
        <taxon>Metazoa</taxon>
        <taxon>Ecdysozoa</taxon>
        <taxon>Arthropoda</taxon>
        <taxon>Crustacea</taxon>
        <taxon>Multicrustacea</taxon>
        <taxon>Malacostraca</taxon>
        <taxon>Eumalacostraca</taxon>
        <taxon>Eucarida</taxon>
        <taxon>Decapoda</taxon>
        <taxon>Pleocyemata</taxon>
        <taxon>Brachyura</taxon>
        <taxon>Eubrachyura</taxon>
        <taxon>Portunoidea</taxon>
        <taxon>Portunidae</taxon>
        <taxon>Portuninae</taxon>
        <taxon>Portunus</taxon>
    </lineage>
</organism>
<dbReference type="Proteomes" id="UP000324222">
    <property type="component" value="Unassembled WGS sequence"/>
</dbReference>
<dbReference type="AlphaFoldDB" id="A0A5B7J9J9"/>
<reference evidence="1 2" key="1">
    <citation type="submission" date="2019-05" db="EMBL/GenBank/DDBJ databases">
        <title>Another draft genome of Portunus trituberculatus and its Hox gene families provides insights of decapod evolution.</title>
        <authorList>
            <person name="Jeong J.-H."/>
            <person name="Song I."/>
            <person name="Kim S."/>
            <person name="Choi T."/>
            <person name="Kim D."/>
            <person name="Ryu S."/>
            <person name="Kim W."/>
        </authorList>
    </citation>
    <scope>NUCLEOTIDE SEQUENCE [LARGE SCALE GENOMIC DNA]</scope>
    <source>
        <tissue evidence="1">Muscle</tissue>
    </source>
</reference>
<protein>
    <submittedName>
        <fullName evidence="1">Uncharacterized protein</fullName>
    </submittedName>
</protein>